<dbReference type="PANTHER" id="PTHR42724:SF1">
    <property type="entry name" value="TETRAACYLDISACCHARIDE 4'-KINASE, MITOCHONDRIAL-RELATED"/>
    <property type="match status" value="1"/>
</dbReference>
<dbReference type="SUPFAM" id="SSF52540">
    <property type="entry name" value="P-loop containing nucleoside triphosphate hydrolases"/>
    <property type="match status" value="1"/>
</dbReference>
<dbReference type="RefSeq" id="WP_116723380.1">
    <property type="nucleotide sequence ID" value="NZ_QCZI01000001.1"/>
</dbReference>
<evidence type="ECO:0000256" key="12">
    <source>
        <dbReference type="ARBA" id="ARBA00029757"/>
    </source>
</evidence>
<dbReference type="InterPro" id="IPR003758">
    <property type="entry name" value="LpxK"/>
</dbReference>
<evidence type="ECO:0000256" key="2">
    <source>
        <dbReference type="ARBA" id="ARBA00004870"/>
    </source>
</evidence>
<keyword evidence="6 13" id="KW-0441">Lipid A biosynthesis</keyword>
<evidence type="ECO:0000256" key="7">
    <source>
        <dbReference type="ARBA" id="ARBA00022679"/>
    </source>
</evidence>
<comment type="caution">
    <text evidence="14">The sequence shown here is derived from an EMBL/GenBank/DDBJ whole genome shotgun (WGS) entry which is preliminary data.</text>
</comment>
<name>A0A2U1JQR5_9FLAO</name>
<dbReference type="GO" id="GO:0009245">
    <property type="term" value="P:lipid A biosynthetic process"/>
    <property type="evidence" value="ECO:0007669"/>
    <property type="project" value="UniProtKB-UniRule"/>
</dbReference>
<evidence type="ECO:0000256" key="3">
    <source>
        <dbReference type="ARBA" id="ARBA00012071"/>
    </source>
</evidence>
<comment type="catalytic activity">
    <reaction evidence="13">
        <text>a lipid A disaccharide + ATP = a lipid IVA + ADP + H(+)</text>
        <dbReference type="Rhea" id="RHEA:67840"/>
        <dbReference type="ChEBI" id="CHEBI:15378"/>
        <dbReference type="ChEBI" id="CHEBI:30616"/>
        <dbReference type="ChEBI" id="CHEBI:176343"/>
        <dbReference type="ChEBI" id="CHEBI:176425"/>
        <dbReference type="ChEBI" id="CHEBI:456216"/>
        <dbReference type="EC" id="2.7.1.130"/>
    </reaction>
</comment>
<evidence type="ECO:0000256" key="9">
    <source>
        <dbReference type="ARBA" id="ARBA00022777"/>
    </source>
</evidence>
<dbReference type="HAMAP" id="MF_00409">
    <property type="entry name" value="LpxK"/>
    <property type="match status" value="1"/>
</dbReference>
<dbReference type="Pfam" id="PF02606">
    <property type="entry name" value="LpxK"/>
    <property type="match status" value="1"/>
</dbReference>
<dbReference type="InterPro" id="IPR027417">
    <property type="entry name" value="P-loop_NTPase"/>
</dbReference>
<keyword evidence="15" id="KW-1185">Reference proteome</keyword>
<dbReference type="PROSITE" id="PS51257">
    <property type="entry name" value="PROKAR_LIPOPROTEIN"/>
    <property type="match status" value="1"/>
</dbReference>
<feature type="binding site" evidence="13">
    <location>
        <begin position="47"/>
        <end position="54"/>
    </location>
    <ligand>
        <name>ATP</name>
        <dbReference type="ChEBI" id="CHEBI:30616"/>
    </ligand>
</feature>
<protein>
    <recommendedName>
        <fullName evidence="4 13">Tetraacyldisaccharide 4'-kinase</fullName>
        <ecNumber evidence="3 13">2.7.1.130</ecNumber>
    </recommendedName>
    <alternativeName>
        <fullName evidence="12 13">Lipid A 4'-kinase</fullName>
    </alternativeName>
</protein>
<comment type="similarity">
    <text evidence="13">Belongs to the LpxK family.</text>
</comment>
<dbReference type="GO" id="GO:0005886">
    <property type="term" value="C:plasma membrane"/>
    <property type="evidence" value="ECO:0007669"/>
    <property type="project" value="TreeGrafter"/>
</dbReference>
<evidence type="ECO:0000256" key="13">
    <source>
        <dbReference type="HAMAP-Rule" id="MF_00409"/>
    </source>
</evidence>
<evidence type="ECO:0000256" key="10">
    <source>
        <dbReference type="ARBA" id="ARBA00022840"/>
    </source>
</evidence>
<keyword evidence="8 13" id="KW-0547">Nucleotide-binding</keyword>
<evidence type="ECO:0000256" key="11">
    <source>
        <dbReference type="ARBA" id="ARBA00023098"/>
    </source>
</evidence>
<proteinExistence type="inferred from homology"/>
<comment type="function">
    <text evidence="1 13">Transfers the gamma-phosphate of ATP to the 4'-position of a tetraacyldisaccharide 1-phosphate intermediate (termed DS-1-P) to form tetraacyldisaccharide 1,4'-bis-phosphate (lipid IVA).</text>
</comment>
<keyword evidence="9 13" id="KW-0418">Kinase</keyword>
<organism evidence="14 15">
    <name type="scientific">Flavobacterium psychrotolerans</name>
    <dbReference type="NCBI Taxonomy" id="2169410"/>
    <lineage>
        <taxon>Bacteria</taxon>
        <taxon>Pseudomonadati</taxon>
        <taxon>Bacteroidota</taxon>
        <taxon>Flavobacteriia</taxon>
        <taxon>Flavobacteriales</taxon>
        <taxon>Flavobacteriaceae</taxon>
        <taxon>Flavobacterium</taxon>
    </lineage>
</organism>
<evidence type="ECO:0000256" key="5">
    <source>
        <dbReference type="ARBA" id="ARBA00022516"/>
    </source>
</evidence>
<keyword evidence="7 13" id="KW-0808">Transferase</keyword>
<dbReference type="AlphaFoldDB" id="A0A2U1JQR5"/>
<dbReference type="EMBL" id="QCZI01000001">
    <property type="protein sequence ID" value="PWA07233.1"/>
    <property type="molecule type" value="Genomic_DNA"/>
</dbReference>
<dbReference type="GO" id="GO:0005524">
    <property type="term" value="F:ATP binding"/>
    <property type="evidence" value="ECO:0007669"/>
    <property type="project" value="UniProtKB-UniRule"/>
</dbReference>
<gene>
    <name evidence="13 14" type="primary">lpxK</name>
    <name evidence="14" type="ORF">DB895_00475</name>
</gene>
<evidence type="ECO:0000313" key="15">
    <source>
        <dbReference type="Proteomes" id="UP000245449"/>
    </source>
</evidence>
<dbReference type="GO" id="GO:0009029">
    <property type="term" value="F:lipid-A 4'-kinase activity"/>
    <property type="evidence" value="ECO:0007669"/>
    <property type="project" value="UniProtKB-UniRule"/>
</dbReference>
<dbReference type="EC" id="2.7.1.130" evidence="3 13"/>
<dbReference type="Proteomes" id="UP000245449">
    <property type="component" value="Unassembled WGS sequence"/>
</dbReference>
<evidence type="ECO:0000313" key="14">
    <source>
        <dbReference type="EMBL" id="PWA07233.1"/>
    </source>
</evidence>
<dbReference type="OrthoDB" id="9766423at2"/>
<dbReference type="NCBIfam" id="TIGR00682">
    <property type="entry name" value="lpxK"/>
    <property type="match status" value="1"/>
</dbReference>
<evidence type="ECO:0000256" key="6">
    <source>
        <dbReference type="ARBA" id="ARBA00022556"/>
    </source>
</evidence>
<accession>A0A2U1JQR5</accession>
<evidence type="ECO:0000256" key="1">
    <source>
        <dbReference type="ARBA" id="ARBA00002274"/>
    </source>
</evidence>
<evidence type="ECO:0000256" key="8">
    <source>
        <dbReference type="ARBA" id="ARBA00022741"/>
    </source>
</evidence>
<keyword evidence="10 13" id="KW-0067">ATP-binding</keyword>
<comment type="pathway">
    <text evidence="2 13">Glycolipid biosynthesis; lipid IV(A) biosynthesis; lipid IV(A) from (3R)-3-hydroxytetradecanoyl-[acyl-carrier-protein] and UDP-N-acetyl-alpha-D-glucosamine: step 6/6.</text>
</comment>
<keyword evidence="11 13" id="KW-0443">Lipid metabolism</keyword>
<dbReference type="UniPathway" id="UPA00359">
    <property type="reaction ID" value="UER00482"/>
</dbReference>
<reference evidence="14 15" key="1">
    <citation type="submission" date="2018-04" db="EMBL/GenBank/DDBJ databases">
        <title>Flavobacterium sp. nov., isolated from glacier ice.</title>
        <authorList>
            <person name="Liu Q."/>
            <person name="Xin Y.-H."/>
        </authorList>
    </citation>
    <scope>NUCLEOTIDE SEQUENCE [LARGE SCALE GENOMIC DNA]</scope>
    <source>
        <strain evidence="14 15">RB1R5</strain>
    </source>
</reference>
<evidence type="ECO:0000256" key="4">
    <source>
        <dbReference type="ARBA" id="ARBA00016436"/>
    </source>
</evidence>
<dbReference type="PANTHER" id="PTHR42724">
    <property type="entry name" value="TETRAACYLDISACCHARIDE 4'-KINASE"/>
    <property type="match status" value="1"/>
</dbReference>
<sequence>MIFLRKILFPFAVLYGCITRFRNFLFDVGILKSYSFDMPVIAVGNLSVGGTGKTPQIEYLIRLLSDKHKIATLSRGYKRQSKGFVLADTTSTAITIGDEPFQFYKKFPDIIVAVDADRKNGIEQLISLNESPDIILLDDAFQHRKVKAGFYILLTAYDDLFCDDFILPTGNLRESRSGAKRANMIIVTKCPKKISELAQDKIRRRIGVDKPLFFSVITYEDYVYSSNEAIKVSEIKNVNKLLLAGIAKPKSFFAYLQNENDVILTFSDHHHFTEEDILHIKKQAKNNIIITTEKDYVRLKGSILERQLFYLPIKTSFISGGDNFDKTILNYVGTSTRNS</sequence>
<keyword evidence="5 13" id="KW-0444">Lipid biosynthesis</keyword>